<keyword evidence="3 8" id="KW-0545">Nucleotide biosynthesis</keyword>
<evidence type="ECO:0000256" key="6">
    <source>
        <dbReference type="ARBA" id="ARBA00022840"/>
    </source>
</evidence>
<comment type="caution">
    <text evidence="10">The sequence shown here is derived from an EMBL/GenBank/DDBJ whole genome shotgun (WGS) entry which is preliminary data.</text>
</comment>
<dbReference type="HAMAP" id="MF_00165">
    <property type="entry name" value="Thymidylate_kinase"/>
    <property type="match status" value="1"/>
</dbReference>
<comment type="catalytic activity">
    <reaction evidence="7 8">
        <text>dTMP + ATP = dTDP + ADP</text>
        <dbReference type="Rhea" id="RHEA:13517"/>
        <dbReference type="ChEBI" id="CHEBI:30616"/>
        <dbReference type="ChEBI" id="CHEBI:58369"/>
        <dbReference type="ChEBI" id="CHEBI:63528"/>
        <dbReference type="ChEBI" id="CHEBI:456216"/>
        <dbReference type="EC" id="2.7.4.9"/>
    </reaction>
</comment>
<evidence type="ECO:0000256" key="4">
    <source>
        <dbReference type="ARBA" id="ARBA00022741"/>
    </source>
</evidence>
<dbReference type="Gene3D" id="3.40.50.300">
    <property type="entry name" value="P-loop containing nucleotide triphosphate hydrolases"/>
    <property type="match status" value="1"/>
</dbReference>
<dbReference type="PANTHER" id="PTHR10344">
    <property type="entry name" value="THYMIDYLATE KINASE"/>
    <property type="match status" value="1"/>
</dbReference>
<evidence type="ECO:0000256" key="5">
    <source>
        <dbReference type="ARBA" id="ARBA00022777"/>
    </source>
</evidence>
<feature type="binding site" evidence="8">
    <location>
        <begin position="7"/>
        <end position="14"/>
    </location>
    <ligand>
        <name>ATP</name>
        <dbReference type="ChEBI" id="CHEBI:30616"/>
    </ligand>
</feature>
<keyword evidence="4 8" id="KW-0547">Nucleotide-binding</keyword>
<dbReference type="EMBL" id="PFVJ01000045">
    <property type="protein sequence ID" value="PJA89827.1"/>
    <property type="molecule type" value="Genomic_DNA"/>
</dbReference>
<dbReference type="GO" id="GO:0006235">
    <property type="term" value="P:dTTP biosynthetic process"/>
    <property type="evidence" value="ECO:0007669"/>
    <property type="project" value="UniProtKB-UniRule"/>
</dbReference>
<keyword evidence="5 8" id="KW-0418">Kinase</keyword>
<evidence type="ECO:0000313" key="10">
    <source>
        <dbReference type="EMBL" id="PJA89827.1"/>
    </source>
</evidence>
<dbReference type="Pfam" id="PF02223">
    <property type="entry name" value="Thymidylate_kin"/>
    <property type="match status" value="1"/>
</dbReference>
<reference evidence="11" key="1">
    <citation type="submission" date="2017-09" db="EMBL/GenBank/DDBJ databases">
        <title>Depth-based differentiation of microbial function through sediment-hosted aquifers and enrichment of novel symbionts in the deep terrestrial subsurface.</title>
        <authorList>
            <person name="Probst A.J."/>
            <person name="Ladd B."/>
            <person name="Jarett J.K."/>
            <person name="Geller-Mcgrath D.E."/>
            <person name="Sieber C.M.K."/>
            <person name="Emerson J.B."/>
            <person name="Anantharaman K."/>
            <person name="Thomas B.C."/>
            <person name="Malmstrom R."/>
            <person name="Stieglmeier M."/>
            <person name="Klingl A."/>
            <person name="Woyke T."/>
            <person name="Ryan C.M."/>
            <person name="Banfield J.F."/>
        </authorList>
    </citation>
    <scope>NUCLEOTIDE SEQUENCE [LARGE SCALE GENOMIC DNA]</scope>
</reference>
<keyword evidence="6 8" id="KW-0067">ATP-binding</keyword>
<gene>
    <name evidence="8" type="primary">tmk</name>
    <name evidence="10" type="ORF">CO137_02145</name>
</gene>
<dbReference type="GO" id="GO:0006227">
    <property type="term" value="P:dUDP biosynthetic process"/>
    <property type="evidence" value="ECO:0007669"/>
    <property type="project" value="TreeGrafter"/>
</dbReference>
<feature type="domain" description="Thymidylate kinase-like" evidence="9">
    <location>
        <begin position="53"/>
        <end position="217"/>
    </location>
</feature>
<evidence type="ECO:0000256" key="7">
    <source>
        <dbReference type="ARBA" id="ARBA00048743"/>
    </source>
</evidence>
<dbReference type="InterPro" id="IPR039430">
    <property type="entry name" value="Thymidylate_kin-like_dom"/>
</dbReference>
<evidence type="ECO:0000256" key="8">
    <source>
        <dbReference type="HAMAP-Rule" id="MF_00165"/>
    </source>
</evidence>
<name>A0A2M7Z6S3_9BACT</name>
<keyword evidence="2 8" id="KW-0808">Transferase</keyword>
<evidence type="ECO:0000256" key="2">
    <source>
        <dbReference type="ARBA" id="ARBA00022679"/>
    </source>
</evidence>
<dbReference type="PANTHER" id="PTHR10344:SF4">
    <property type="entry name" value="UMP-CMP KINASE 2, MITOCHONDRIAL"/>
    <property type="match status" value="1"/>
</dbReference>
<evidence type="ECO:0000256" key="1">
    <source>
        <dbReference type="ARBA" id="ARBA00009776"/>
    </source>
</evidence>
<dbReference type="GO" id="GO:0005737">
    <property type="term" value="C:cytoplasm"/>
    <property type="evidence" value="ECO:0007669"/>
    <property type="project" value="TreeGrafter"/>
</dbReference>
<organism evidence="10 11">
    <name type="scientific">Candidatus Magasanikbacteria bacterium CG_4_9_14_3_um_filter_32_9</name>
    <dbReference type="NCBI Taxonomy" id="1974644"/>
    <lineage>
        <taxon>Bacteria</taxon>
        <taxon>Candidatus Magasanikiibacteriota</taxon>
    </lineage>
</organism>
<dbReference type="CDD" id="cd01672">
    <property type="entry name" value="TMPK"/>
    <property type="match status" value="1"/>
</dbReference>
<dbReference type="InterPro" id="IPR018094">
    <property type="entry name" value="Thymidylate_kinase"/>
</dbReference>
<dbReference type="AlphaFoldDB" id="A0A2M7Z6S3"/>
<evidence type="ECO:0000256" key="3">
    <source>
        <dbReference type="ARBA" id="ARBA00022727"/>
    </source>
</evidence>
<dbReference type="EC" id="2.7.4.9" evidence="8"/>
<evidence type="ECO:0000313" key="11">
    <source>
        <dbReference type="Proteomes" id="UP000230843"/>
    </source>
</evidence>
<dbReference type="GO" id="GO:0005524">
    <property type="term" value="F:ATP binding"/>
    <property type="evidence" value="ECO:0007669"/>
    <property type="project" value="UniProtKB-UniRule"/>
</dbReference>
<accession>A0A2M7Z6S3</accession>
<evidence type="ECO:0000259" key="9">
    <source>
        <dbReference type="Pfam" id="PF02223"/>
    </source>
</evidence>
<comment type="similarity">
    <text evidence="1 8">Belongs to the thymidylate kinase family.</text>
</comment>
<dbReference type="InterPro" id="IPR027417">
    <property type="entry name" value="P-loop_NTPase"/>
</dbReference>
<dbReference type="SUPFAM" id="SSF52540">
    <property type="entry name" value="P-loop containing nucleoside triphosphate hydrolases"/>
    <property type="match status" value="1"/>
</dbReference>
<dbReference type="Proteomes" id="UP000230843">
    <property type="component" value="Unassembled WGS sequence"/>
</dbReference>
<dbReference type="GO" id="GO:0004798">
    <property type="term" value="F:dTMP kinase activity"/>
    <property type="evidence" value="ECO:0007669"/>
    <property type="project" value="UniProtKB-UniRule"/>
</dbReference>
<proteinExistence type="inferred from homology"/>
<protein>
    <recommendedName>
        <fullName evidence="8">Thymidylate kinase</fullName>
        <ecNumber evidence="8">2.7.4.9</ecNumber>
    </recommendedName>
    <alternativeName>
        <fullName evidence="8">dTMP kinase</fullName>
    </alternativeName>
</protein>
<sequence length="233" mass="26714">MFIIVDGIDGSGKTTIIKTWAEYLEKQGKKVFNLVDYWKENEKHPKAEDLMEYDVIISGEPTHAWIGKAIRDEIIQNGNDYSAKATAEAYSLDRLVLYKRILLPLLKAGKIILQDRSVSTSLCYQPIQGNISMDFVANLEGNAFTLKNAPDYLIIADLPVDSALTRLSKRYEKKDNTIFENKPFLEKARTQFLNPEYQKYFTQKNTQIKVLNVNTEIDIMKTNALDLLKQIIK</sequence>
<comment type="function">
    <text evidence="8">Phosphorylation of dTMP to form dTDP in both de novo and salvage pathways of dTTP synthesis.</text>
</comment>
<dbReference type="GO" id="GO:0006233">
    <property type="term" value="P:dTDP biosynthetic process"/>
    <property type="evidence" value="ECO:0007669"/>
    <property type="project" value="InterPro"/>
</dbReference>